<dbReference type="InterPro" id="IPR002023">
    <property type="entry name" value="NuoE-like"/>
</dbReference>
<evidence type="ECO:0000256" key="1">
    <source>
        <dbReference type="ARBA" id="ARBA00010643"/>
    </source>
</evidence>
<dbReference type="InterPro" id="IPR028431">
    <property type="entry name" value="NADP_DH_HndA-like"/>
</dbReference>
<sequence length="152" mass="16696">MNNNTQSKKYDFSAYEPKRENLVAALQDVQDKDGYISEDAVRELSEYFGITRSDIYSVVSFYAQFKFKKPGKHTIKVCKGTACHVRGSGSLLAALEERLGIKEGETTADGLVSLERVACLGACALAPAIVVDEKVYGRVTLAQLQKILEGLK</sequence>
<dbReference type="Pfam" id="PF01257">
    <property type="entry name" value="2Fe-2S_thioredx"/>
    <property type="match status" value="1"/>
</dbReference>
<dbReference type="GO" id="GO:0050136">
    <property type="term" value="F:NADH dehydrogenase (quinone) (non-electrogenic) activity"/>
    <property type="evidence" value="ECO:0007669"/>
    <property type="project" value="UniProtKB-EC"/>
</dbReference>
<accession>A0ABU4WGF9</accession>
<comment type="caution">
    <text evidence="7">The sequence shown here is derived from an EMBL/GenBank/DDBJ whole genome shotgun (WGS) entry which is preliminary data.</text>
</comment>
<dbReference type="PANTHER" id="PTHR43342:SF1">
    <property type="entry name" value="BIFURCATING [FEFE] HYDROGENASE GAMMA SUBUNIT"/>
    <property type="match status" value="1"/>
</dbReference>
<dbReference type="Gene3D" id="3.40.30.10">
    <property type="entry name" value="Glutaredoxin"/>
    <property type="match status" value="1"/>
</dbReference>
<dbReference type="CDD" id="cd03064">
    <property type="entry name" value="TRX_Fd_NuoE"/>
    <property type="match status" value="1"/>
</dbReference>
<keyword evidence="3" id="KW-0479">Metal-binding</keyword>
<reference evidence="7 8" key="1">
    <citation type="submission" date="2022-03" db="EMBL/GenBank/DDBJ databases">
        <title>Novel taxa within the pig intestine.</title>
        <authorList>
            <person name="Wylensek D."/>
            <person name="Bishof K."/>
            <person name="Afrizal A."/>
            <person name="Clavel T."/>
        </authorList>
    </citation>
    <scope>NUCLEOTIDE SEQUENCE [LARGE SCALE GENOMIC DNA]</scope>
    <source>
        <strain evidence="7 8">CLA-KB-P66</strain>
    </source>
</reference>
<dbReference type="PROSITE" id="PS01099">
    <property type="entry name" value="COMPLEX1_24K"/>
    <property type="match status" value="1"/>
</dbReference>
<comment type="similarity">
    <text evidence="1">Belongs to the complex I 24 kDa subunit family.</text>
</comment>
<keyword evidence="2" id="KW-0001">2Fe-2S</keyword>
<dbReference type="InterPro" id="IPR036249">
    <property type="entry name" value="Thioredoxin-like_sf"/>
</dbReference>
<dbReference type="EC" id="1.6.5.9" evidence="7"/>
<keyword evidence="8" id="KW-1185">Reference proteome</keyword>
<dbReference type="RefSeq" id="WP_370397085.1">
    <property type="nucleotide sequence ID" value="NZ_JALBUT010000005.1"/>
</dbReference>
<dbReference type="InterPro" id="IPR042128">
    <property type="entry name" value="NuoE_dom"/>
</dbReference>
<gene>
    <name evidence="7" type="primary">nuoE</name>
    <name evidence="7" type="ORF">MOX91_05525</name>
</gene>
<name>A0ABU4WGF9_9BACT</name>
<evidence type="ECO:0000256" key="6">
    <source>
        <dbReference type="ARBA" id="ARBA00034078"/>
    </source>
</evidence>
<proteinExistence type="inferred from homology"/>
<dbReference type="NCBIfam" id="NF005722">
    <property type="entry name" value="PRK07539.1-2"/>
    <property type="match status" value="1"/>
</dbReference>
<dbReference type="SUPFAM" id="SSF52833">
    <property type="entry name" value="Thioredoxin-like"/>
    <property type="match status" value="1"/>
</dbReference>
<dbReference type="Gene3D" id="1.10.10.1590">
    <property type="entry name" value="NADH-quinone oxidoreductase subunit E"/>
    <property type="match status" value="1"/>
</dbReference>
<dbReference type="InterPro" id="IPR041921">
    <property type="entry name" value="NuoE_N"/>
</dbReference>
<dbReference type="PIRSF" id="PIRSF000216">
    <property type="entry name" value="NADH_DH_24kDa"/>
    <property type="match status" value="1"/>
</dbReference>
<evidence type="ECO:0000256" key="5">
    <source>
        <dbReference type="ARBA" id="ARBA00023014"/>
    </source>
</evidence>
<evidence type="ECO:0000256" key="2">
    <source>
        <dbReference type="ARBA" id="ARBA00022714"/>
    </source>
</evidence>
<evidence type="ECO:0000256" key="4">
    <source>
        <dbReference type="ARBA" id="ARBA00023004"/>
    </source>
</evidence>
<evidence type="ECO:0000313" key="8">
    <source>
        <dbReference type="Proteomes" id="UP001275932"/>
    </source>
</evidence>
<dbReference type="Proteomes" id="UP001275932">
    <property type="component" value="Unassembled WGS sequence"/>
</dbReference>
<evidence type="ECO:0000256" key="3">
    <source>
        <dbReference type="ARBA" id="ARBA00022723"/>
    </source>
</evidence>
<dbReference type="EMBL" id="JALBUT010000005">
    <property type="protein sequence ID" value="MDX8415639.1"/>
    <property type="molecule type" value="Genomic_DNA"/>
</dbReference>
<keyword evidence="4" id="KW-0408">Iron</keyword>
<keyword evidence="7" id="KW-0560">Oxidoreductase</keyword>
<protein>
    <submittedName>
        <fullName evidence="7">NADH-quinone oxidoreductase subunit NuoE</fullName>
        <ecNumber evidence="7">1.6.5.9</ecNumber>
    </submittedName>
</protein>
<evidence type="ECO:0000313" key="7">
    <source>
        <dbReference type="EMBL" id="MDX8415639.1"/>
    </source>
</evidence>
<dbReference type="PANTHER" id="PTHR43342">
    <property type="entry name" value="NADH-QUINONE OXIDOREDUCTASE, E SUBUNIT"/>
    <property type="match status" value="1"/>
</dbReference>
<comment type="cofactor">
    <cofactor evidence="6">
        <name>[2Fe-2S] cluster</name>
        <dbReference type="ChEBI" id="CHEBI:190135"/>
    </cofactor>
</comment>
<organism evidence="7 8">
    <name type="scientific">Intestinicryptomonas porci</name>
    <dbReference type="NCBI Taxonomy" id="2926320"/>
    <lineage>
        <taxon>Bacteria</taxon>
        <taxon>Pseudomonadati</taxon>
        <taxon>Verrucomicrobiota</taxon>
        <taxon>Opitutia</taxon>
        <taxon>Opitutales</taxon>
        <taxon>Intestinicryptomonaceae</taxon>
        <taxon>Intestinicryptomonas</taxon>
    </lineage>
</organism>
<keyword evidence="5" id="KW-0411">Iron-sulfur</keyword>